<sequence length="51" mass="5628">RIQMKPIQELPQLDETSRNGGRSFSRGSYGSSRGGSYGGNRNSDRSSKNNH</sequence>
<feature type="compositionally biased region" description="Low complexity" evidence="1">
    <location>
        <begin position="18"/>
        <end position="31"/>
    </location>
</feature>
<evidence type="ECO:0000256" key="1">
    <source>
        <dbReference type="SAM" id="MobiDB-lite"/>
    </source>
</evidence>
<feature type="non-terminal residue" evidence="2">
    <location>
        <position position="1"/>
    </location>
</feature>
<dbReference type="EMBL" id="CAJOBI010068451">
    <property type="protein sequence ID" value="CAF4446748.1"/>
    <property type="molecule type" value="Genomic_DNA"/>
</dbReference>
<reference evidence="2" key="1">
    <citation type="submission" date="2021-02" db="EMBL/GenBank/DDBJ databases">
        <authorList>
            <person name="Nowell W R."/>
        </authorList>
    </citation>
    <scope>NUCLEOTIDE SEQUENCE</scope>
</reference>
<gene>
    <name evidence="2" type="ORF">SMN809_LOCUS32519</name>
</gene>
<organism evidence="2 3">
    <name type="scientific">Rotaria magnacalcarata</name>
    <dbReference type="NCBI Taxonomy" id="392030"/>
    <lineage>
        <taxon>Eukaryota</taxon>
        <taxon>Metazoa</taxon>
        <taxon>Spiralia</taxon>
        <taxon>Gnathifera</taxon>
        <taxon>Rotifera</taxon>
        <taxon>Eurotatoria</taxon>
        <taxon>Bdelloidea</taxon>
        <taxon>Philodinida</taxon>
        <taxon>Philodinidae</taxon>
        <taxon>Rotaria</taxon>
    </lineage>
</organism>
<proteinExistence type="predicted"/>
<dbReference type="Proteomes" id="UP000676336">
    <property type="component" value="Unassembled WGS sequence"/>
</dbReference>
<evidence type="ECO:0000313" key="3">
    <source>
        <dbReference type="Proteomes" id="UP000676336"/>
    </source>
</evidence>
<feature type="compositionally biased region" description="Basic and acidic residues" evidence="1">
    <location>
        <begin position="42"/>
        <end position="51"/>
    </location>
</feature>
<evidence type="ECO:0000313" key="2">
    <source>
        <dbReference type="EMBL" id="CAF4446748.1"/>
    </source>
</evidence>
<comment type="caution">
    <text evidence="2">The sequence shown here is derived from an EMBL/GenBank/DDBJ whole genome shotgun (WGS) entry which is preliminary data.</text>
</comment>
<feature type="region of interest" description="Disordered" evidence="1">
    <location>
        <begin position="1"/>
        <end position="51"/>
    </location>
</feature>
<protein>
    <submittedName>
        <fullName evidence="2">Uncharacterized protein</fullName>
    </submittedName>
</protein>
<accession>A0A8S2WER1</accession>
<dbReference type="AlphaFoldDB" id="A0A8S2WER1"/>
<name>A0A8S2WER1_9BILA</name>